<keyword evidence="1" id="KW-0805">Transcription regulation</keyword>
<reference evidence="7 8" key="1">
    <citation type="submission" date="2024-07" db="EMBL/GenBank/DDBJ databases">
        <title>Section-level genome sequencing and comparative genomics of Aspergillus sections Usti and Cavernicolus.</title>
        <authorList>
            <consortium name="Lawrence Berkeley National Laboratory"/>
            <person name="Nybo J.L."/>
            <person name="Vesth T.C."/>
            <person name="Theobald S."/>
            <person name="Frisvad J.C."/>
            <person name="Larsen T.O."/>
            <person name="Kjaerboelling I."/>
            <person name="Rothschild-Mancinelli K."/>
            <person name="Lyhne E.K."/>
            <person name="Kogle M.E."/>
            <person name="Barry K."/>
            <person name="Clum A."/>
            <person name="Na H."/>
            <person name="Ledsgaard L."/>
            <person name="Lin J."/>
            <person name="Lipzen A."/>
            <person name="Kuo A."/>
            <person name="Riley R."/>
            <person name="Mondo S."/>
            <person name="Labutti K."/>
            <person name="Haridas S."/>
            <person name="Pangalinan J."/>
            <person name="Salamov A.A."/>
            <person name="Simmons B.A."/>
            <person name="Magnuson J.K."/>
            <person name="Chen J."/>
            <person name="Drula E."/>
            <person name="Henrissat B."/>
            <person name="Wiebenga A."/>
            <person name="Lubbers R.J."/>
            <person name="Gomes A.C."/>
            <person name="Makela M.R."/>
            <person name="Stajich J."/>
            <person name="Grigoriev I.V."/>
            <person name="Mortensen U.H."/>
            <person name="De Vries R.P."/>
            <person name="Baker S.E."/>
            <person name="Andersen M.R."/>
        </authorList>
    </citation>
    <scope>NUCLEOTIDE SEQUENCE [LARGE SCALE GENOMIC DNA]</scope>
    <source>
        <strain evidence="7 8">CBS 123904</strain>
    </source>
</reference>
<dbReference type="Gene3D" id="4.10.240.10">
    <property type="entry name" value="Zn(2)-C6 fungal-type DNA-binding domain"/>
    <property type="match status" value="1"/>
</dbReference>
<dbReference type="PROSITE" id="PS00463">
    <property type="entry name" value="ZN2_CY6_FUNGAL_1"/>
    <property type="match status" value="1"/>
</dbReference>
<evidence type="ECO:0000259" key="6">
    <source>
        <dbReference type="PROSITE" id="PS50048"/>
    </source>
</evidence>
<organism evidence="7 8">
    <name type="scientific">Aspergillus pseudoustus</name>
    <dbReference type="NCBI Taxonomy" id="1810923"/>
    <lineage>
        <taxon>Eukaryota</taxon>
        <taxon>Fungi</taxon>
        <taxon>Dikarya</taxon>
        <taxon>Ascomycota</taxon>
        <taxon>Pezizomycotina</taxon>
        <taxon>Eurotiomycetes</taxon>
        <taxon>Eurotiomycetidae</taxon>
        <taxon>Eurotiales</taxon>
        <taxon>Aspergillaceae</taxon>
        <taxon>Aspergillus</taxon>
        <taxon>Aspergillus subgen. Nidulantes</taxon>
    </lineage>
</organism>
<name>A0ABR4JV77_9EURO</name>
<evidence type="ECO:0000313" key="8">
    <source>
        <dbReference type="Proteomes" id="UP001610446"/>
    </source>
</evidence>
<evidence type="ECO:0000313" key="7">
    <source>
        <dbReference type="EMBL" id="KAL2843918.1"/>
    </source>
</evidence>
<proteinExistence type="predicted"/>
<dbReference type="PANTHER" id="PTHR38791">
    <property type="entry name" value="ZN(II)2CYS6 TRANSCRIPTION FACTOR (EUROFUNG)-RELATED-RELATED"/>
    <property type="match status" value="1"/>
</dbReference>
<dbReference type="InterPro" id="IPR036864">
    <property type="entry name" value="Zn2-C6_fun-type_DNA-bd_sf"/>
</dbReference>
<feature type="region of interest" description="Disordered" evidence="5">
    <location>
        <begin position="53"/>
        <end position="80"/>
    </location>
</feature>
<dbReference type="Proteomes" id="UP001610446">
    <property type="component" value="Unassembled WGS sequence"/>
</dbReference>
<keyword evidence="3" id="KW-0804">Transcription</keyword>
<evidence type="ECO:0000256" key="5">
    <source>
        <dbReference type="SAM" id="MobiDB-lite"/>
    </source>
</evidence>
<dbReference type="CDD" id="cd00067">
    <property type="entry name" value="GAL4"/>
    <property type="match status" value="1"/>
</dbReference>
<accession>A0ABR4JV77</accession>
<comment type="caution">
    <text evidence="7">The sequence shown here is derived from an EMBL/GenBank/DDBJ whole genome shotgun (WGS) entry which is preliminary data.</text>
</comment>
<protein>
    <recommendedName>
        <fullName evidence="6">Zn(2)-C6 fungal-type domain-containing protein</fullName>
    </recommendedName>
</protein>
<keyword evidence="4" id="KW-0539">Nucleus</keyword>
<dbReference type="Pfam" id="PF00172">
    <property type="entry name" value="Zn_clus"/>
    <property type="match status" value="1"/>
</dbReference>
<keyword evidence="8" id="KW-1185">Reference proteome</keyword>
<sequence>MVNPGHPSRGCKTCKLRKIKCDLGRPACRHCARSGRVCLGYGYDDGEGKIPHYGNCSPMTPDRGSERQSANPPEEDGNDSLDIETTSLLECLLMDASALDTSPGTQLKSFDNVALSAMSTIRRCLRSLRQTEQSLRDRRALLADYGKTTGQMRETLIAAYSSPVESWHTPAVASGAFLFSLYEMIVATDPSDKTWRVHLDGLVDILSHQATNHYQQYPARTEDSRTLYHALVIFKCGKYPFQQLATYNVSTRTKAFIILDLAILLLQPLASQVSRLHCEIGTEQQTKTQTPRKLDVQKLRAEIKSLEKNLRFFPKVCPPAELDVDRVPPHKKLSNALLLIRWNDYHALQLVVTDLLLSMGRFIHPASNNGHYEQTREHLNLSRTAHDAARGICSTVPALLKTETMRTPTTSNPPHLHTPPPLDLAEPTLPVTGLWVLWPLCCALNVPAISQTQRGWIQETLWFIGTKAWIPCASALANSKRENTDWSDVLAGLLFTRVGISQEMREVFGQLGVVAG</sequence>
<evidence type="ECO:0000256" key="1">
    <source>
        <dbReference type="ARBA" id="ARBA00023015"/>
    </source>
</evidence>
<keyword evidence="2" id="KW-0238">DNA-binding</keyword>
<dbReference type="InterPro" id="IPR001138">
    <property type="entry name" value="Zn2Cys6_DnaBD"/>
</dbReference>
<evidence type="ECO:0000256" key="4">
    <source>
        <dbReference type="ARBA" id="ARBA00023242"/>
    </source>
</evidence>
<gene>
    <name evidence="7" type="ORF">BJY01DRAFT_190786</name>
</gene>
<dbReference type="SMART" id="SM00066">
    <property type="entry name" value="GAL4"/>
    <property type="match status" value="1"/>
</dbReference>
<evidence type="ECO:0000256" key="3">
    <source>
        <dbReference type="ARBA" id="ARBA00023163"/>
    </source>
</evidence>
<dbReference type="EMBL" id="JBFXLU010000085">
    <property type="protein sequence ID" value="KAL2843918.1"/>
    <property type="molecule type" value="Genomic_DNA"/>
</dbReference>
<dbReference type="InterPro" id="IPR053175">
    <property type="entry name" value="DHMBA_Reg_Transcription_Factor"/>
</dbReference>
<evidence type="ECO:0000256" key="2">
    <source>
        <dbReference type="ARBA" id="ARBA00023125"/>
    </source>
</evidence>
<dbReference type="PROSITE" id="PS50048">
    <property type="entry name" value="ZN2_CY6_FUNGAL_2"/>
    <property type="match status" value="1"/>
</dbReference>
<dbReference type="SUPFAM" id="SSF57701">
    <property type="entry name" value="Zn2/Cys6 DNA-binding domain"/>
    <property type="match status" value="1"/>
</dbReference>
<feature type="domain" description="Zn(2)-C6 fungal-type" evidence="6">
    <location>
        <begin position="10"/>
        <end position="38"/>
    </location>
</feature>